<proteinExistence type="predicted"/>
<keyword evidence="3" id="KW-1185">Reference proteome</keyword>
<dbReference type="AlphaFoldDB" id="A0AAW9SKF3"/>
<dbReference type="Proteomes" id="UP001428774">
    <property type="component" value="Unassembled WGS sequence"/>
</dbReference>
<protein>
    <submittedName>
        <fullName evidence="2">DUF2938 family protein</fullName>
    </submittedName>
</protein>
<feature type="transmembrane region" description="Helical" evidence="1">
    <location>
        <begin position="100"/>
        <end position="124"/>
    </location>
</feature>
<dbReference type="EMBL" id="JBDNCH010000002">
    <property type="protein sequence ID" value="MEN9060700.1"/>
    <property type="molecule type" value="Genomic_DNA"/>
</dbReference>
<evidence type="ECO:0000313" key="2">
    <source>
        <dbReference type="EMBL" id="MEN9060700.1"/>
    </source>
</evidence>
<reference evidence="2 3" key="1">
    <citation type="submission" date="2024-05" db="EMBL/GenBank/DDBJ databases">
        <title>Genome sequence of Ponticoccus litoralis KCCM 90028.</title>
        <authorList>
            <person name="Kim J.M."/>
            <person name="Lee J.K."/>
            <person name="Choi B.J."/>
            <person name="Bayburt H."/>
            <person name="Baek J.H."/>
            <person name="Jeon C.O."/>
        </authorList>
    </citation>
    <scope>NUCLEOTIDE SEQUENCE [LARGE SCALE GENOMIC DNA]</scope>
    <source>
        <strain evidence="2 3">KCCM 90028</strain>
    </source>
</reference>
<accession>A0AAW9SKF3</accession>
<feature type="transmembrane region" description="Helical" evidence="1">
    <location>
        <begin position="136"/>
        <end position="156"/>
    </location>
</feature>
<evidence type="ECO:0000313" key="3">
    <source>
        <dbReference type="Proteomes" id="UP001428774"/>
    </source>
</evidence>
<keyword evidence="1" id="KW-0472">Membrane</keyword>
<sequence>MGVILAGVLMGLGGTLAMDLWALLLNRLFGLPLANWARVGRWVLNLQERVFHDDFDRVAPAQGELAVGWVFHYAVGVVYGVVFAVLAGRDWIAAPSFVPVWIFGILTIAAGWFLLQPAIGAGWAASRTPSPARTRMLGLLAHTVFALGMWVTALLFY</sequence>
<feature type="transmembrane region" description="Helical" evidence="1">
    <location>
        <begin position="70"/>
        <end position="88"/>
    </location>
</feature>
<organism evidence="2 3">
    <name type="scientific">Ponticoccus litoralis</name>
    <dbReference type="NCBI Taxonomy" id="422297"/>
    <lineage>
        <taxon>Bacteria</taxon>
        <taxon>Pseudomonadati</taxon>
        <taxon>Pseudomonadota</taxon>
        <taxon>Alphaproteobacteria</taxon>
        <taxon>Rhodobacterales</taxon>
        <taxon>Roseobacteraceae</taxon>
        <taxon>Ponticoccus</taxon>
    </lineage>
</organism>
<dbReference type="InterPro" id="IPR021329">
    <property type="entry name" value="DUF2938"/>
</dbReference>
<dbReference type="RefSeq" id="WP_347165852.1">
    <property type="nucleotide sequence ID" value="NZ_JBDNCH010000002.1"/>
</dbReference>
<name>A0AAW9SKF3_9RHOB</name>
<evidence type="ECO:0000256" key="1">
    <source>
        <dbReference type="SAM" id="Phobius"/>
    </source>
</evidence>
<gene>
    <name evidence="2" type="ORF">ABFB10_06295</name>
</gene>
<keyword evidence="1" id="KW-1133">Transmembrane helix</keyword>
<dbReference type="Pfam" id="PF11158">
    <property type="entry name" value="DUF2938"/>
    <property type="match status" value="1"/>
</dbReference>
<keyword evidence="1" id="KW-0812">Transmembrane</keyword>
<comment type="caution">
    <text evidence="2">The sequence shown here is derived from an EMBL/GenBank/DDBJ whole genome shotgun (WGS) entry which is preliminary data.</text>
</comment>